<dbReference type="AlphaFoldDB" id="A0A2S5B150"/>
<dbReference type="GO" id="GO:0005840">
    <property type="term" value="C:ribosome"/>
    <property type="evidence" value="ECO:0007669"/>
    <property type="project" value="UniProtKB-KW"/>
</dbReference>
<dbReference type="Proteomes" id="UP000237144">
    <property type="component" value="Unassembled WGS sequence"/>
</dbReference>
<reference evidence="6 7" key="1">
    <citation type="journal article" date="2018" name="Front. Microbiol.">
        <title>Prospects for Fungal Bioremediation of Acidic Radioactive Waste Sites: Characterization and Genome Sequence of Rhodotorula taiwanensis MD1149.</title>
        <authorList>
            <person name="Tkavc R."/>
            <person name="Matrosova V.Y."/>
            <person name="Grichenko O.E."/>
            <person name="Gostincar C."/>
            <person name="Volpe R.P."/>
            <person name="Klimenkova P."/>
            <person name="Gaidamakova E.K."/>
            <person name="Zhou C.E."/>
            <person name="Stewart B.J."/>
            <person name="Lyman M.G."/>
            <person name="Malfatti S.A."/>
            <person name="Rubinfeld B."/>
            <person name="Courtot M."/>
            <person name="Singh J."/>
            <person name="Dalgard C.L."/>
            <person name="Hamilton T."/>
            <person name="Frey K.G."/>
            <person name="Gunde-Cimerman N."/>
            <person name="Dugan L."/>
            <person name="Daly M.J."/>
        </authorList>
    </citation>
    <scope>NUCLEOTIDE SEQUENCE [LARGE SCALE GENOMIC DNA]</scope>
    <source>
        <strain evidence="6 7">MD1149</strain>
    </source>
</reference>
<dbReference type="SUPFAM" id="SSF52166">
    <property type="entry name" value="Ribosomal protein L4"/>
    <property type="match status" value="1"/>
</dbReference>
<gene>
    <name evidence="6" type="ORF">BMF94_6672</name>
</gene>
<dbReference type="OrthoDB" id="275876at2759"/>
<dbReference type="PANTHER" id="PTHR10746">
    <property type="entry name" value="50S RIBOSOMAL PROTEIN L4"/>
    <property type="match status" value="1"/>
</dbReference>
<dbReference type="Pfam" id="PF00573">
    <property type="entry name" value="Ribosomal_L4"/>
    <property type="match status" value="1"/>
</dbReference>
<name>A0A2S5B150_9BASI</name>
<dbReference type="GO" id="GO:0003735">
    <property type="term" value="F:structural constituent of ribosome"/>
    <property type="evidence" value="ECO:0007669"/>
    <property type="project" value="InterPro"/>
</dbReference>
<dbReference type="InterPro" id="IPR002136">
    <property type="entry name" value="Ribosomal_uL4"/>
</dbReference>
<keyword evidence="3" id="KW-0687">Ribonucleoprotein</keyword>
<sequence length="344" mass="37445">MSLFAATRRVFRPSALASTSRALATAVETPGSTGALADAAQASPLSSATPRSTPLPRSQPPTAHDDFVHVPLTGFYQKPAERMVVPLPASLFNVPSRPSLLHKIITAYRSSLRAGTASTKNRAEVNYSGKKMRPQKGTGRARLGDRGSPMLKGGGRAFGPRAKGPDGWKRKINRKEEQLGLKVSLSDKWRRGNLAIVDKLALDLPKTRLLQEKLGVRGWEDALFVTSLFEEGDSERAAFALAAGNLPSVAVVDNVDDLTVWEILRREKVVLEVDAVDQLIERVDPEGPWVDEMEEEMLLEAEAEAAALVQSEFEALPAAEQEQRLQDMATMLAAEEQVASETRA</sequence>
<evidence type="ECO:0000256" key="4">
    <source>
        <dbReference type="ARBA" id="ARBA00040565"/>
    </source>
</evidence>
<keyword evidence="7" id="KW-1185">Reference proteome</keyword>
<dbReference type="InterPro" id="IPR023574">
    <property type="entry name" value="Ribosomal_uL4_dom_sf"/>
</dbReference>
<evidence type="ECO:0000256" key="2">
    <source>
        <dbReference type="ARBA" id="ARBA00022980"/>
    </source>
</evidence>
<keyword evidence="2" id="KW-0689">Ribosomal protein</keyword>
<accession>A0A2S5B150</accession>
<organism evidence="6 7">
    <name type="scientific">Rhodotorula taiwanensis</name>
    <dbReference type="NCBI Taxonomy" id="741276"/>
    <lineage>
        <taxon>Eukaryota</taxon>
        <taxon>Fungi</taxon>
        <taxon>Dikarya</taxon>
        <taxon>Basidiomycota</taxon>
        <taxon>Pucciniomycotina</taxon>
        <taxon>Microbotryomycetes</taxon>
        <taxon>Sporidiobolales</taxon>
        <taxon>Sporidiobolaceae</taxon>
        <taxon>Rhodotorula</taxon>
    </lineage>
</organism>
<dbReference type="PANTHER" id="PTHR10746:SF6">
    <property type="entry name" value="LARGE RIBOSOMAL SUBUNIT PROTEIN UL4M"/>
    <property type="match status" value="1"/>
</dbReference>
<evidence type="ECO:0000256" key="1">
    <source>
        <dbReference type="ARBA" id="ARBA00010528"/>
    </source>
</evidence>
<dbReference type="NCBIfam" id="TIGR03953">
    <property type="entry name" value="rplD_bact"/>
    <property type="match status" value="1"/>
</dbReference>
<proteinExistence type="inferred from homology"/>
<dbReference type="GO" id="GO:1990904">
    <property type="term" value="C:ribonucleoprotein complex"/>
    <property type="evidence" value="ECO:0007669"/>
    <property type="project" value="UniProtKB-KW"/>
</dbReference>
<protein>
    <recommendedName>
        <fullName evidence="4">Large ribosomal subunit protein uL4m</fullName>
    </recommendedName>
</protein>
<feature type="region of interest" description="Disordered" evidence="5">
    <location>
        <begin position="119"/>
        <end position="168"/>
    </location>
</feature>
<evidence type="ECO:0000256" key="5">
    <source>
        <dbReference type="SAM" id="MobiDB-lite"/>
    </source>
</evidence>
<evidence type="ECO:0000313" key="7">
    <source>
        <dbReference type="Proteomes" id="UP000237144"/>
    </source>
</evidence>
<comment type="caution">
    <text evidence="6">The sequence shown here is derived from an EMBL/GenBank/DDBJ whole genome shotgun (WGS) entry which is preliminary data.</text>
</comment>
<dbReference type="InterPro" id="IPR013005">
    <property type="entry name" value="Ribosomal_uL4-like"/>
</dbReference>
<feature type="compositionally biased region" description="Polar residues" evidence="5">
    <location>
        <begin position="43"/>
        <end position="56"/>
    </location>
</feature>
<evidence type="ECO:0000313" key="6">
    <source>
        <dbReference type="EMBL" id="POY70391.1"/>
    </source>
</evidence>
<dbReference type="Gene3D" id="3.40.1370.10">
    <property type="match status" value="1"/>
</dbReference>
<dbReference type="STRING" id="741276.A0A2S5B150"/>
<evidence type="ECO:0000256" key="3">
    <source>
        <dbReference type="ARBA" id="ARBA00023274"/>
    </source>
</evidence>
<dbReference type="GO" id="GO:0006412">
    <property type="term" value="P:translation"/>
    <property type="evidence" value="ECO:0007669"/>
    <property type="project" value="InterPro"/>
</dbReference>
<comment type="similarity">
    <text evidence="1">Belongs to the universal ribosomal protein uL4 family.</text>
</comment>
<feature type="region of interest" description="Disordered" evidence="5">
    <location>
        <begin position="39"/>
        <end position="67"/>
    </location>
</feature>
<dbReference type="EMBL" id="PJQD01000122">
    <property type="protein sequence ID" value="POY70391.1"/>
    <property type="molecule type" value="Genomic_DNA"/>
</dbReference>